<feature type="signal peptide" evidence="2">
    <location>
        <begin position="1"/>
        <end position="20"/>
    </location>
</feature>
<dbReference type="RefSeq" id="WP_074462771.1">
    <property type="nucleotide sequence ID" value="NZ_FMUR01000014.1"/>
</dbReference>
<dbReference type="EMBL" id="FMUR01000014">
    <property type="protein sequence ID" value="SCY35600.1"/>
    <property type="molecule type" value="Genomic_DNA"/>
</dbReference>
<accession>A0A1G5F9N9</accession>
<proteinExistence type="predicted"/>
<evidence type="ECO:0000256" key="1">
    <source>
        <dbReference type="SAM" id="MobiDB-lite"/>
    </source>
</evidence>
<evidence type="ECO:0000256" key="2">
    <source>
        <dbReference type="SAM" id="SignalP"/>
    </source>
</evidence>
<dbReference type="Proteomes" id="UP000183047">
    <property type="component" value="Unassembled WGS sequence"/>
</dbReference>
<feature type="chain" id="PRO_5038793012" description="Lipoprotein" evidence="2">
    <location>
        <begin position="21"/>
        <end position="199"/>
    </location>
</feature>
<organism evidence="3 4">
    <name type="scientific">Butyrivibrio hungatei</name>
    <dbReference type="NCBI Taxonomy" id="185008"/>
    <lineage>
        <taxon>Bacteria</taxon>
        <taxon>Bacillati</taxon>
        <taxon>Bacillota</taxon>
        <taxon>Clostridia</taxon>
        <taxon>Lachnospirales</taxon>
        <taxon>Lachnospiraceae</taxon>
        <taxon>Butyrivibrio</taxon>
    </lineage>
</organism>
<evidence type="ECO:0000313" key="4">
    <source>
        <dbReference type="Proteomes" id="UP000183047"/>
    </source>
</evidence>
<gene>
    <name evidence="3" type="ORF">SAMN02910451_02288</name>
</gene>
<protein>
    <recommendedName>
        <fullName evidence="5">Lipoprotein</fullName>
    </recommendedName>
</protein>
<reference evidence="4" key="1">
    <citation type="submission" date="2016-10" db="EMBL/GenBank/DDBJ databases">
        <authorList>
            <person name="Varghese N."/>
            <person name="Submissions S."/>
        </authorList>
    </citation>
    <scope>NUCLEOTIDE SEQUENCE [LARGE SCALE GENOMIC DNA]</scope>
    <source>
        <strain evidence="4">XBD2006</strain>
    </source>
</reference>
<evidence type="ECO:0000313" key="3">
    <source>
        <dbReference type="EMBL" id="SCY35600.1"/>
    </source>
</evidence>
<sequence length="199" mass="21793">MKKRVLALCLAISLSAIGMACGSSSEPETVEVADPSEYVTQNDTSKDIAPVSDEAPMDSTESANNDNIDEGTDDSSGSKASDFDCSVFTAANYSEVCEYAKKIKDLTIAEDWNAIGDMICYPVKNRNGKVIKSKEDFVKYASDTGFDKSYIDSLSKWSVDEIWFDSHGACVDDGNIWFEDCDSDDTEFKICSFFALSSQ</sequence>
<keyword evidence="2" id="KW-0732">Signal</keyword>
<evidence type="ECO:0008006" key="5">
    <source>
        <dbReference type="Google" id="ProtNLM"/>
    </source>
</evidence>
<dbReference type="PROSITE" id="PS51257">
    <property type="entry name" value="PROKAR_LIPOPROTEIN"/>
    <property type="match status" value="1"/>
</dbReference>
<dbReference type="OrthoDB" id="2004386at2"/>
<keyword evidence="4" id="KW-1185">Reference proteome</keyword>
<name>A0A1G5F9N9_9FIRM</name>
<feature type="region of interest" description="Disordered" evidence="1">
    <location>
        <begin position="26"/>
        <end position="79"/>
    </location>
</feature>
<dbReference type="AlphaFoldDB" id="A0A1G5F9N9"/>